<reference evidence="1 2" key="1">
    <citation type="submission" date="2017-04" db="EMBL/GenBank/DDBJ databases">
        <title>Draft genome sequence of Tuber borchii Vittad., a whitish edible truffle.</title>
        <authorList>
            <consortium name="DOE Joint Genome Institute"/>
            <person name="Murat C."/>
            <person name="Kuo A."/>
            <person name="Barry K.W."/>
            <person name="Clum A."/>
            <person name="Dockter R.B."/>
            <person name="Fauchery L."/>
            <person name="Iotti M."/>
            <person name="Kohler A."/>
            <person name="Labutti K."/>
            <person name="Lindquist E.A."/>
            <person name="Lipzen A."/>
            <person name="Ohm R.A."/>
            <person name="Wang M."/>
            <person name="Grigoriev I.V."/>
            <person name="Zambonelli A."/>
            <person name="Martin F.M."/>
        </authorList>
    </citation>
    <scope>NUCLEOTIDE SEQUENCE [LARGE SCALE GENOMIC DNA]</scope>
    <source>
        <strain evidence="1 2">Tbo3840</strain>
    </source>
</reference>
<dbReference type="Proteomes" id="UP000244722">
    <property type="component" value="Unassembled WGS sequence"/>
</dbReference>
<name>A0A2T6ZI64_TUBBO</name>
<gene>
    <name evidence="1" type="ORF">B9Z19DRAFT_367219</name>
</gene>
<dbReference type="AlphaFoldDB" id="A0A2T6ZI64"/>
<protein>
    <submittedName>
        <fullName evidence="1">Uncharacterized protein</fullName>
    </submittedName>
</protein>
<organism evidence="1 2">
    <name type="scientific">Tuber borchii</name>
    <name type="common">White truffle</name>
    <dbReference type="NCBI Taxonomy" id="42251"/>
    <lineage>
        <taxon>Eukaryota</taxon>
        <taxon>Fungi</taxon>
        <taxon>Dikarya</taxon>
        <taxon>Ascomycota</taxon>
        <taxon>Pezizomycotina</taxon>
        <taxon>Pezizomycetes</taxon>
        <taxon>Pezizales</taxon>
        <taxon>Tuberaceae</taxon>
        <taxon>Tuber</taxon>
    </lineage>
</organism>
<comment type="caution">
    <text evidence="1">The sequence shown here is derived from an EMBL/GenBank/DDBJ whole genome shotgun (WGS) entry which is preliminary data.</text>
</comment>
<evidence type="ECO:0000313" key="1">
    <source>
        <dbReference type="EMBL" id="PUU75188.1"/>
    </source>
</evidence>
<keyword evidence="2" id="KW-1185">Reference proteome</keyword>
<evidence type="ECO:0000313" key="2">
    <source>
        <dbReference type="Proteomes" id="UP000244722"/>
    </source>
</evidence>
<proteinExistence type="predicted"/>
<dbReference type="OrthoDB" id="6132182at2759"/>
<dbReference type="EMBL" id="NESQ01000246">
    <property type="protein sequence ID" value="PUU75188.1"/>
    <property type="molecule type" value="Genomic_DNA"/>
</dbReference>
<accession>A0A2T6ZI64</accession>
<sequence>MPSTLYSLIEGRDLAPKRIDDPVAAGLTDWFGKYLVEHENSQYPITFRSLLEDTIPHKTWVPFAVGDGTYLKYNPENNDIPRDLRFVVVATPTSPSTTNPQGWPKDAIVADVNHVQSEAFKKNIPTLFIVGSTVFDSETIFLQIASWEPTSGNLNFYQRDIKFSEKSSEYPSWLYLGSSSDAFEPDTRGKGPFDGHVNGTLVMKELNTPWVHWNSMKFNFSQMLPPDSPLRTEPLLNPSNNLNSFDFLAGAERLELIVKKAADKWFTVRERKDFGPIGAPTPTITHVRDWIQHILDTTTINISAAGVNSEVVIADEGDFWTPQGMFYDSQSLEDVVQSLGTTGFDVYTHIGQRFV</sequence>